<reference evidence="1 2" key="1">
    <citation type="submission" date="2012-04" db="EMBL/GenBank/DDBJ databases">
        <title>The Genome Sequence of Afipia broomeae ATCC 49717.</title>
        <authorList>
            <consortium name="The Broad Institute Genome Sequencing Platform"/>
            <person name="Earl A."/>
            <person name="Ward D."/>
            <person name="Feldgarden M."/>
            <person name="Gevers D."/>
            <person name="Huys G."/>
            <person name="Walker B."/>
            <person name="Young S.K."/>
            <person name="Zeng Q."/>
            <person name="Gargeya S."/>
            <person name="Fitzgerald M."/>
            <person name="Haas B."/>
            <person name="Abouelleil A."/>
            <person name="Alvarado L."/>
            <person name="Arachchi H.M."/>
            <person name="Berlin A."/>
            <person name="Chapman S.B."/>
            <person name="Goldberg J."/>
            <person name="Griggs A."/>
            <person name="Gujja S."/>
            <person name="Hansen M."/>
            <person name="Howarth C."/>
            <person name="Imamovic A."/>
            <person name="Larimer J."/>
            <person name="McCowen C."/>
            <person name="Montmayeur A."/>
            <person name="Murphy C."/>
            <person name="Neiman D."/>
            <person name="Pearson M."/>
            <person name="Priest M."/>
            <person name="Roberts A."/>
            <person name="Saif S."/>
            <person name="Shea T."/>
            <person name="Sisk P."/>
            <person name="Sykes S."/>
            <person name="Wortman J."/>
            <person name="Nusbaum C."/>
            <person name="Birren B."/>
        </authorList>
    </citation>
    <scope>NUCLEOTIDE SEQUENCE [LARGE SCALE GENOMIC DNA]</scope>
    <source>
        <strain evidence="1 2">ATCC 49717</strain>
    </source>
</reference>
<protein>
    <recommendedName>
        <fullName evidence="3">Phosphodiester glycosidase domain-containing protein</fullName>
    </recommendedName>
</protein>
<proteinExistence type="predicted"/>
<accession>K8P8U4</accession>
<dbReference type="Proteomes" id="UP000001096">
    <property type="component" value="Unassembled WGS sequence"/>
</dbReference>
<comment type="caution">
    <text evidence="1">The sequence shown here is derived from an EMBL/GenBank/DDBJ whole genome shotgun (WGS) entry which is preliminary data.</text>
</comment>
<dbReference type="HOGENOM" id="CLU_885298_0_0_5"/>
<sequence length="321" mass="35505">MHDRALTTWMLRGLVAGVLYYSTAFQAQSGELKWQPIDQYTAALRNAVFKTSSGAEIKFTAVRFHLGYTRLKLAGTSETVAAGRDVKDGIAKFVVNGEQRAELLSYSLEGVLGHSKDKPLFVAPAGWAAGQRRPDQIGLLRINGRQLYPLVNKPTFSAIFCLHDSEHYKGYDAVVPVLFTSNDITSLNARAGKCRDAVQVGPRIIEEGGKRGISESELKTERYQRVVFFVDDPNRNDWPAKSRESARNGYVLLTHNKVHLYDLQALLLDKEIYAGGSPHWAVNLAGDDQAGLIINNGNEPDMFDNTLATVGSALIIERRPD</sequence>
<name>K8P8U4_9BRAD</name>
<dbReference type="PATRIC" id="fig|883078.3.peg.4816"/>
<evidence type="ECO:0008006" key="3">
    <source>
        <dbReference type="Google" id="ProtNLM"/>
    </source>
</evidence>
<gene>
    <name evidence="1" type="ORF">HMPREF9695_04663</name>
</gene>
<keyword evidence="2" id="KW-1185">Reference proteome</keyword>
<dbReference type="EMBL" id="AGWX01000005">
    <property type="protein sequence ID" value="EKS34753.1"/>
    <property type="molecule type" value="Genomic_DNA"/>
</dbReference>
<organism evidence="1 2">
    <name type="scientific">Afipia broomeae ATCC 49717</name>
    <dbReference type="NCBI Taxonomy" id="883078"/>
    <lineage>
        <taxon>Bacteria</taxon>
        <taxon>Pseudomonadati</taxon>
        <taxon>Pseudomonadota</taxon>
        <taxon>Alphaproteobacteria</taxon>
        <taxon>Hyphomicrobiales</taxon>
        <taxon>Nitrobacteraceae</taxon>
        <taxon>Afipia</taxon>
    </lineage>
</organism>
<dbReference type="AlphaFoldDB" id="K8P8U4"/>
<evidence type="ECO:0000313" key="2">
    <source>
        <dbReference type="Proteomes" id="UP000001096"/>
    </source>
</evidence>
<evidence type="ECO:0000313" key="1">
    <source>
        <dbReference type="EMBL" id="EKS34753.1"/>
    </source>
</evidence>
<dbReference type="eggNOG" id="ENOG5032J5Z">
    <property type="taxonomic scope" value="Bacteria"/>
</dbReference>